<dbReference type="OrthoDB" id="9801679at2"/>
<evidence type="ECO:0000313" key="1">
    <source>
        <dbReference type="EMBL" id="RID87717.1"/>
    </source>
</evidence>
<dbReference type="Proteomes" id="UP000265816">
    <property type="component" value="Unassembled WGS sequence"/>
</dbReference>
<proteinExistence type="predicted"/>
<sequence>MKDPSNPKEVAVIGNDIPGTWQEKVIVQSVSTPSFKGDIAAISVQKVDKERYGYEGEIAPNGGVVLYDVTNPEEPRKLGFWKTPAELPTGTHEFWLTE</sequence>
<comment type="caution">
    <text evidence="1">The sequence shown here is derived from an EMBL/GenBank/DDBJ whole genome shotgun (WGS) entry which is preliminary data.</text>
</comment>
<keyword evidence="2" id="KW-1185">Reference proteome</keyword>
<name>A0A398BD28_9BACI</name>
<accession>A0A398BD28</accession>
<organism evidence="1 2">
    <name type="scientific">Mesobacillus zeae</name>
    <dbReference type="NCBI Taxonomy" id="1917180"/>
    <lineage>
        <taxon>Bacteria</taxon>
        <taxon>Bacillati</taxon>
        <taxon>Bacillota</taxon>
        <taxon>Bacilli</taxon>
        <taxon>Bacillales</taxon>
        <taxon>Bacillaceae</taxon>
        <taxon>Mesobacillus</taxon>
    </lineage>
</organism>
<dbReference type="RefSeq" id="WP_119111289.1">
    <property type="nucleotide sequence ID" value="NZ_CBCSEO010000001.1"/>
</dbReference>
<reference evidence="1 2" key="1">
    <citation type="submission" date="2018-08" db="EMBL/GenBank/DDBJ databases">
        <title>Bacillus jemisoniae sp. nov., Bacillus chryseoplanitiae sp. nov., Bacillus resnikiae sp. nov., and Bacillus frankliniae sp. nov., isolated from Viking spacecraft and associated surfaces.</title>
        <authorList>
            <person name="Seuylemezian A."/>
            <person name="Vaishampayan P."/>
        </authorList>
    </citation>
    <scope>NUCLEOTIDE SEQUENCE [LARGE SCALE GENOMIC DNA]</scope>
    <source>
        <strain evidence="1 2">JJ-247</strain>
    </source>
</reference>
<evidence type="ECO:0000313" key="2">
    <source>
        <dbReference type="Proteomes" id="UP000265816"/>
    </source>
</evidence>
<dbReference type="AlphaFoldDB" id="A0A398BD28"/>
<gene>
    <name evidence="1" type="ORF">D1970_02385</name>
</gene>
<dbReference type="EMBL" id="QWVT01000008">
    <property type="protein sequence ID" value="RID87717.1"/>
    <property type="molecule type" value="Genomic_DNA"/>
</dbReference>
<protein>
    <submittedName>
        <fullName evidence="1">Uncharacterized protein</fullName>
    </submittedName>
</protein>